<comment type="similarity">
    <text evidence="1">Belongs to the AfsR/DnrI/RedD regulatory family.</text>
</comment>
<comment type="caution">
    <text evidence="8">The sequence shown here is derived from an EMBL/GenBank/DDBJ whole genome shotgun (WGS) entry which is preliminary data.</text>
</comment>
<keyword evidence="4" id="KW-0804">Transcription</keyword>
<dbReference type="InterPro" id="IPR005158">
    <property type="entry name" value="BTAD"/>
</dbReference>
<keyword evidence="5" id="KW-0802">TPR repeat</keyword>
<dbReference type="SMART" id="SM00028">
    <property type="entry name" value="TPR"/>
    <property type="match status" value="6"/>
</dbReference>
<evidence type="ECO:0000256" key="4">
    <source>
        <dbReference type="ARBA" id="ARBA00023163"/>
    </source>
</evidence>
<evidence type="ECO:0000256" key="5">
    <source>
        <dbReference type="PROSITE-ProRule" id="PRU00339"/>
    </source>
</evidence>
<dbReference type="InterPro" id="IPR016032">
    <property type="entry name" value="Sig_transdc_resp-reg_C-effctor"/>
</dbReference>
<dbReference type="InterPro" id="IPR027417">
    <property type="entry name" value="P-loop_NTPase"/>
</dbReference>
<dbReference type="SMART" id="SM00862">
    <property type="entry name" value="Trans_reg_C"/>
    <property type="match status" value="1"/>
</dbReference>
<keyword evidence="2" id="KW-0805">Transcription regulation</keyword>
<dbReference type="RefSeq" id="WP_203862916.1">
    <property type="nucleotide sequence ID" value="NZ_BAAAZQ010000046.1"/>
</dbReference>
<gene>
    <name evidence="8" type="ORF">Pma05_82530</name>
</gene>
<dbReference type="PANTHER" id="PTHR35807:SF1">
    <property type="entry name" value="TRANSCRIPTIONAL REGULATOR REDD"/>
    <property type="match status" value="1"/>
</dbReference>
<dbReference type="Proteomes" id="UP000621500">
    <property type="component" value="Unassembled WGS sequence"/>
</dbReference>
<dbReference type="SUPFAM" id="SSF46894">
    <property type="entry name" value="C-terminal effector domain of the bipartite response regulators"/>
    <property type="match status" value="1"/>
</dbReference>
<keyword evidence="9" id="KW-1185">Reference proteome</keyword>
<dbReference type="Gene3D" id="1.10.10.10">
    <property type="entry name" value="Winged helix-like DNA-binding domain superfamily/Winged helix DNA-binding domain"/>
    <property type="match status" value="1"/>
</dbReference>
<dbReference type="SMART" id="SM01043">
    <property type="entry name" value="BTAD"/>
    <property type="match status" value="1"/>
</dbReference>
<reference evidence="8 9" key="1">
    <citation type="submission" date="2021-01" db="EMBL/GenBank/DDBJ databases">
        <title>Whole genome shotgun sequence of Plantactinospora mayteni NBRC 109088.</title>
        <authorList>
            <person name="Komaki H."/>
            <person name="Tamura T."/>
        </authorList>
    </citation>
    <scope>NUCLEOTIDE SEQUENCE [LARGE SCALE GENOMIC DNA]</scope>
    <source>
        <strain evidence="8 9">NBRC 109088</strain>
    </source>
</reference>
<dbReference type="InterPro" id="IPR019734">
    <property type="entry name" value="TPR_rpt"/>
</dbReference>
<feature type="repeat" description="TPR" evidence="5">
    <location>
        <begin position="844"/>
        <end position="877"/>
    </location>
</feature>
<feature type="DNA-binding region" description="OmpR/PhoB-type" evidence="6">
    <location>
        <begin position="1"/>
        <end position="93"/>
    </location>
</feature>
<dbReference type="Gene3D" id="3.40.50.300">
    <property type="entry name" value="P-loop containing nucleotide triphosphate hydrolases"/>
    <property type="match status" value="1"/>
</dbReference>
<evidence type="ECO:0000256" key="2">
    <source>
        <dbReference type="ARBA" id="ARBA00023015"/>
    </source>
</evidence>
<dbReference type="PRINTS" id="PR00364">
    <property type="entry name" value="DISEASERSIST"/>
</dbReference>
<organism evidence="8 9">
    <name type="scientific">Plantactinospora mayteni</name>
    <dbReference type="NCBI Taxonomy" id="566021"/>
    <lineage>
        <taxon>Bacteria</taxon>
        <taxon>Bacillati</taxon>
        <taxon>Actinomycetota</taxon>
        <taxon>Actinomycetes</taxon>
        <taxon>Micromonosporales</taxon>
        <taxon>Micromonosporaceae</taxon>
        <taxon>Plantactinospora</taxon>
    </lineage>
</organism>
<dbReference type="EMBL" id="BONX01000080">
    <property type="protein sequence ID" value="GIH01681.1"/>
    <property type="molecule type" value="Genomic_DNA"/>
</dbReference>
<dbReference type="Pfam" id="PF03704">
    <property type="entry name" value="BTAD"/>
    <property type="match status" value="1"/>
</dbReference>
<feature type="repeat" description="TPR" evidence="5">
    <location>
        <begin position="884"/>
        <end position="917"/>
    </location>
</feature>
<evidence type="ECO:0000313" key="9">
    <source>
        <dbReference type="Proteomes" id="UP000621500"/>
    </source>
</evidence>
<evidence type="ECO:0000256" key="3">
    <source>
        <dbReference type="ARBA" id="ARBA00023125"/>
    </source>
</evidence>
<dbReference type="SUPFAM" id="SSF48452">
    <property type="entry name" value="TPR-like"/>
    <property type="match status" value="2"/>
</dbReference>
<accession>A0ABQ4F446</accession>
<dbReference type="Pfam" id="PF13424">
    <property type="entry name" value="TPR_12"/>
    <property type="match status" value="2"/>
</dbReference>
<dbReference type="InterPro" id="IPR036388">
    <property type="entry name" value="WH-like_DNA-bd_sf"/>
</dbReference>
<dbReference type="InterPro" id="IPR011990">
    <property type="entry name" value="TPR-like_helical_dom_sf"/>
</dbReference>
<protein>
    <submittedName>
        <fullName evidence="8">SARP family transcriptional regulator</fullName>
    </submittedName>
</protein>
<name>A0ABQ4F446_9ACTN</name>
<dbReference type="SUPFAM" id="SSF52540">
    <property type="entry name" value="P-loop containing nucleoside triphosphate hydrolases"/>
    <property type="match status" value="1"/>
</dbReference>
<dbReference type="InterPro" id="IPR001867">
    <property type="entry name" value="OmpR/PhoB-type_DNA-bd"/>
</dbReference>
<dbReference type="PROSITE" id="PS51755">
    <property type="entry name" value="OMPR_PHOB"/>
    <property type="match status" value="1"/>
</dbReference>
<dbReference type="Gene3D" id="1.25.40.10">
    <property type="entry name" value="Tetratricopeptide repeat domain"/>
    <property type="match status" value="2"/>
</dbReference>
<dbReference type="PROSITE" id="PS50005">
    <property type="entry name" value="TPR"/>
    <property type="match status" value="2"/>
</dbReference>
<feature type="domain" description="OmpR/PhoB-type" evidence="7">
    <location>
        <begin position="1"/>
        <end position="93"/>
    </location>
</feature>
<dbReference type="InterPro" id="IPR051677">
    <property type="entry name" value="AfsR-DnrI-RedD_regulator"/>
</dbReference>
<evidence type="ECO:0000256" key="1">
    <source>
        <dbReference type="ARBA" id="ARBA00005820"/>
    </source>
</evidence>
<dbReference type="CDD" id="cd15831">
    <property type="entry name" value="BTAD"/>
    <property type="match status" value="1"/>
</dbReference>
<evidence type="ECO:0000313" key="8">
    <source>
        <dbReference type="EMBL" id="GIH01681.1"/>
    </source>
</evidence>
<evidence type="ECO:0000259" key="7">
    <source>
        <dbReference type="PROSITE" id="PS51755"/>
    </source>
</evidence>
<proteinExistence type="inferred from homology"/>
<evidence type="ECO:0000256" key="6">
    <source>
        <dbReference type="PROSITE-ProRule" id="PRU01091"/>
    </source>
</evidence>
<sequence length="931" mass="101030">MEFRLLGQLEVVSHGQVLRLGGAKRSALVAALLLRANHVVTVGQLDEALWAKSPRAAESNLRTYVAGLRALFLDAGEAGSRVSTDQHGYRLEVRTGELDLTSFEELAAEGEQALVRVDTATAMRRMRSALDLWRGPALAGLTGGPYLAVEVDRLDQRRLHIVRQWADAALAERCHEQVAAELDPLLRSYPMWEELWAQLMLAQYRCGRRSAALAAYRAAYQVLTRELGVLPGQALQDLHQRILAADPTLDPPPIRDSVQVTLPVPRQLPADIAAFAGRTEYLAALDALLGALDGERPEALVIAVLTGSPGIGKTTLAAHWAHRVAERFPDGQLYVNLRGFDPGGAVVSPYDAVRGFLNALGMPPNQIPAYPDAQAALYRSLLAGRRMLVVLDNARDAEQVRPLLPGTPGCLAVVTSRDQLAGLVAAEGAHPVTVDLPTLAEGRRMLVDRLGERRAAAEPNAVDEIIAGCARLPLALAIVAARTGSRPDFPLAAIAAELRTASGSLDPFASDDPATDVRAVFSWSYHALSAPAARVFRLLGLHPGPDIAAPAVASLVALPVDRVRPLLGALAKAHLLTERVPGRYAFHDLLRTYAAELAHALDPAADRRASLTRLLGHYLHTAYTAGLLLNSTREPITLPPPPSGVTPEPLTDGPGAVAWLTAEHRVLLAATRWVAEHRMDDHAGPLAWALSDFFQRQGHWLDWVASEQVALTAARRLGDRVGQADAHRGLGFAYARLARHQDALDQLEHALDHYRALDDHIGQANTHHGIGWVLEREGQHHGALSHSQRALDHFRQADDRIGQARALNSVGWCHTLLGNHRPALTHCHAALVIQRELDDRRSAASTLDSLGYIHHQLGDHAAAIDRYQEAIELFREEGDRFQEAEALHHLGDTHLARGDQDAATAAWRRALALLAELGHPDAGTVRQKLDA</sequence>
<keyword evidence="3 6" id="KW-0238">DNA-binding</keyword>
<dbReference type="PANTHER" id="PTHR35807">
    <property type="entry name" value="TRANSCRIPTIONAL REGULATOR REDD-RELATED"/>
    <property type="match status" value="1"/>
</dbReference>